<evidence type="ECO:0000256" key="2">
    <source>
        <dbReference type="ARBA" id="ARBA00022741"/>
    </source>
</evidence>
<keyword evidence="7" id="KW-1185">Reference proteome</keyword>
<dbReference type="RefSeq" id="WP_073187912.1">
    <property type="nucleotide sequence ID" value="NZ_FQZG01000035.1"/>
</dbReference>
<name>A0A1M6HVA6_9ACTN</name>
<feature type="domain" description="Maltokinase N-terminal cap" evidence="5">
    <location>
        <begin position="32"/>
        <end position="98"/>
    </location>
</feature>
<keyword evidence="3" id="KW-0418">Kinase</keyword>
<evidence type="ECO:0000256" key="1">
    <source>
        <dbReference type="ARBA" id="ARBA00022679"/>
    </source>
</evidence>
<dbReference type="Pfam" id="PF18085">
    <property type="entry name" value="Mak_N_cap"/>
    <property type="match status" value="1"/>
</dbReference>
<proteinExistence type="predicted"/>
<dbReference type="AlphaFoldDB" id="A0A1M6HVA6"/>
<keyword evidence="2" id="KW-0547">Nucleotide-binding</keyword>
<gene>
    <name evidence="6" type="ORF">SAMN02745244_02073</name>
</gene>
<dbReference type="GO" id="GO:0016301">
    <property type="term" value="F:kinase activity"/>
    <property type="evidence" value="ECO:0007669"/>
    <property type="project" value="UniProtKB-KW"/>
</dbReference>
<dbReference type="EMBL" id="FQZG01000035">
    <property type="protein sequence ID" value="SHJ26146.1"/>
    <property type="molecule type" value="Genomic_DNA"/>
</dbReference>
<evidence type="ECO:0000256" key="4">
    <source>
        <dbReference type="ARBA" id="ARBA00022840"/>
    </source>
</evidence>
<protein>
    <recommendedName>
        <fullName evidence="5">Maltokinase N-terminal cap domain-containing protein</fullName>
    </recommendedName>
</protein>
<keyword evidence="1" id="KW-0808">Transferase</keyword>
<dbReference type="STRING" id="1123357.SAMN02745244_02073"/>
<dbReference type="InterPro" id="IPR040999">
    <property type="entry name" value="Mak_N_cap"/>
</dbReference>
<evidence type="ECO:0000313" key="6">
    <source>
        <dbReference type="EMBL" id="SHJ26146.1"/>
    </source>
</evidence>
<evidence type="ECO:0000256" key="3">
    <source>
        <dbReference type="ARBA" id="ARBA00022777"/>
    </source>
</evidence>
<dbReference type="Proteomes" id="UP000184512">
    <property type="component" value="Unassembled WGS sequence"/>
</dbReference>
<sequence length="183" mass="19755">MAILHRATLDPTKLQLVTSYLDLLGWGSGPIDLIGGYRYDDPDGKVGVEGLIAIRGGEAFHIPVTYRDAPLEGAEEHLIATLHHSVLGQRWVYDATHDPVAVDCFLRALSGEQEQAVLNIFDEAEQLVEVRTPPVVVTAEQPSLVKPADLVIIRRLATGPVDPQGPAIVAEWADGKRAIVALG</sequence>
<accession>A0A1M6HVA6</accession>
<evidence type="ECO:0000313" key="7">
    <source>
        <dbReference type="Proteomes" id="UP000184512"/>
    </source>
</evidence>
<dbReference type="OrthoDB" id="3787729at2"/>
<dbReference type="GO" id="GO:0005524">
    <property type="term" value="F:ATP binding"/>
    <property type="evidence" value="ECO:0007669"/>
    <property type="project" value="UniProtKB-KW"/>
</dbReference>
<reference evidence="7" key="1">
    <citation type="submission" date="2016-11" db="EMBL/GenBank/DDBJ databases">
        <authorList>
            <person name="Varghese N."/>
            <person name="Submissions S."/>
        </authorList>
    </citation>
    <scope>NUCLEOTIDE SEQUENCE [LARGE SCALE GENOMIC DNA]</scope>
    <source>
        <strain evidence="7">DSM 12906</strain>
    </source>
</reference>
<keyword evidence="4" id="KW-0067">ATP-binding</keyword>
<evidence type="ECO:0000259" key="5">
    <source>
        <dbReference type="Pfam" id="PF18085"/>
    </source>
</evidence>
<organism evidence="6 7">
    <name type="scientific">Tessaracoccus bendigoensis DSM 12906</name>
    <dbReference type="NCBI Taxonomy" id="1123357"/>
    <lineage>
        <taxon>Bacteria</taxon>
        <taxon>Bacillati</taxon>
        <taxon>Actinomycetota</taxon>
        <taxon>Actinomycetes</taxon>
        <taxon>Propionibacteriales</taxon>
        <taxon>Propionibacteriaceae</taxon>
        <taxon>Tessaracoccus</taxon>
    </lineage>
</organism>